<dbReference type="AlphaFoldDB" id="A0A3P3ZNL2"/>
<dbReference type="EMBL" id="UOYP01000223">
    <property type="protein sequence ID" value="VAY88353.1"/>
    <property type="molecule type" value="Genomic_DNA"/>
</dbReference>
<dbReference type="InterPro" id="IPR001633">
    <property type="entry name" value="EAL_dom"/>
</dbReference>
<evidence type="ECO:0000313" key="2">
    <source>
        <dbReference type="EMBL" id="VAY88353.1"/>
    </source>
</evidence>
<organism evidence="2">
    <name type="scientific">mine drainage metagenome</name>
    <dbReference type="NCBI Taxonomy" id="410659"/>
    <lineage>
        <taxon>unclassified sequences</taxon>
        <taxon>metagenomes</taxon>
        <taxon>ecological metagenomes</taxon>
    </lineage>
</organism>
<protein>
    <submittedName>
        <fullName evidence="2">Oxygen sensor protein DosP (Modular protein)</fullName>
        <ecNumber evidence="2">3.1.4.52</ecNumber>
    </submittedName>
</protein>
<proteinExistence type="predicted"/>
<name>A0A3P3ZNL2_9ZZZZ</name>
<dbReference type="EC" id="3.1.4.52" evidence="2"/>
<sequence>MAADPADLALCEAIIVMTHKLSQKLIAEEIETKEQLDLLKSIGCNFGRGYWFSKPIPGEEFEK</sequence>
<dbReference type="PANTHER" id="PTHR33121">
    <property type="entry name" value="CYCLIC DI-GMP PHOSPHODIESTERASE PDEF"/>
    <property type="match status" value="1"/>
</dbReference>
<dbReference type="GO" id="GO:0071111">
    <property type="term" value="F:cyclic-guanylate-specific phosphodiesterase activity"/>
    <property type="evidence" value="ECO:0007669"/>
    <property type="project" value="UniProtKB-EC"/>
</dbReference>
<dbReference type="InterPro" id="IPR035919">
    <property type="entry name" value="EAL_sf"/>
</dbReference>
<feature type="domain" description="EAL" evidence="1">
    <location>
        <begin position="1"/>
        <end position="63"/>
    </location>
</feature>
<dbReference type="PROSITE" id="PS50883">
    <property type="entry name" value="EAL"/>
    <property type="match status" value="1"/>
</dbReference>
<dbReference type="InterPro" id="IPR050706">
    <property type="entry name" value="Cyclic-di-GMP_PDE-like"/>
</dbReference>
<reference evidence="2" key="1">
    <citation type="submission" date="2018-10" db="EMBL/GenBank/DDBJ databases">
        <authorList>
            <person name="Plewniak F."/>
        </authorList>
    </citation>
    <scope>NUCLEOTIDE SEQUENCE</scope>
</reference>
<dbReference type="PANTHER" id="PTHR33121:SF71">
    <property type="entry name" value="OXYGEN SENSOR PROTEIN DOSP"/>
    <property type="match status" value="1"/>
</dbReference>
<evidence type="ECO:0000259" key="1">
    <source>
        <dbReference type="PROSITE" id="PS50883"/>
    </source>
</evidence>
<gene>
    <name evidence="2" type="ORF">CARN8_30001</name>
</gene>
<keyword evidence="2" id="KW-0378">Hydrolase</keyword>
<accession>A0A3P3ZNL2</accession>
<dbReference type="Pfam" id="PF00563">
    <property type="entry name" value="EAL"/>
    <property type="match status" value="1"/>
</dbReference>
<dbReference type="SUPFAM" id="SSF141868">
    <property type="entry name" value="EAL domain-like"/>
    <property type="match status" value="1"/>
</dbReference>
<dbReference type="Gene3D" id="3.20.20.450">
    <property type="entry name" value="EAL domain"/>
    <property type="match status" value="1"/>
</dbReference>